<dbReference type="EMBL" id="JAMXFF010000009">
    <property type="protein sequence ID" value="MCT7966240.1"/>
    <property type="molecule type" value="Genomic_DNA"/>
</dbReference>
<protein>
    <recommendedName>
        <fullName evidence="3">DUF2281 domain-containing protein</fullName>
    </recommendedName>
</protein>
<evidence type="ECO:0008006" key="3">
    <source>
        <dbReference type="Google" id="ProtNLM"/>
    </source>
</evidence>
<keyword evidence="2" id="KW-1185">Reference proteome</keyword>
<organism evidence="1 2">
    <name type="scientific">Laspinema palackyanum D2a</name>
    <dbReference type="NCBI Taxonomy" id="2953684"/>
    <lineage>
        <taxon>Bacteria</taxon>
        <taxon>Bacillati</taxon>
        <taxon>Cyanobacteriota</taxon>
        <taxon>Cyanophyceae</taxon>
        <taxon>Oscillatoriophycideae</taxon>
        <taxon>Oscillatoriales</taxon>
        <taxon>Laspinemataceae</taxon>
        <taxon>Laspinema</taxon>
        <taxon>Laspinema palackyanum</taxon>
    </lineage>
</organism>
<comment type="caution">
    <text evidence="1">The sequence shown here is derived from an EMBL/GenBank/DDBJ whole genome shotgun (WGS) entry which is preliminary data.</text>
</comment>
<proteinExistence type="predicted"/>
<dbReference type="Proteomes" id="UP001525890">
    <property type="component" value="Unassembled WGS sequence"/>
</dbReference>
<gene>
    <name evidence="1" type="ORF">NG799_07825</name>
</gene>
<evidence type="ECO:0000313" key="2">
    <source>
        <dbReference type="Proteomes" id="UP001525890"/>
    </source>
</evidence>
<name>A0ABT2MQI8_9CYAN</name>
<reference evidence="1 2" key="1">
    <citation type="journal article" date="2022" name="Front. Microbiol.">
        <title>High genomic differentiation and limited gene flow indicate recent cryptic speciation within the genus Laspinema (cyanobacteria).</title>
        <authorList>
            <person name="Stanojkovic A."/>
            <person name="Skoupy S."/>
            <person name="Skaloud P."/>
            <person name="Dvorak P."/>
        </authorList>
    </citation>
    <scope>NUCLEOTIDE SEQUENCE [LARGE SCALE GENOMIC DNA]</scope>
    <source>
        <strain evidence="1 2">D2a</strain>
    </source>
</reference>
<dbReference type="RefSeq" id="WP_368005889.1">
    <property type="nucleotide sequence ID" value="NZ_JAMXFF010000009.1"/>
</dbReference>
<evidence type="ECO:0000313" key="1">
    <source>
        <dbReference type="EMBL" id="MCT7966240.1"/>
    </source>
</evidence>
<sequence length="84" mass="9785">MQNPPLIRQQLDRELDRLPPESLTQILAFARSLQPQTDYTTLWENWFAEVDTLPLDSPPPNVETAPPNYSDYLVEKYRDQGLNL</sequence>
<accession>A0ABT2MQI8</accession>